<feature type="transmembrane region" description="Helical" evidence="1">
    <location>
        <begin position="61"/>
        <end position="82"/>
    </location>
</feature>
<evidence type="ECO:0000313" key="2">
    <source>
        <dbReference type="EMBL" id="NKY87866.1"/>
    </source>
</evidence>
<evidence type="ECO:0000313" key="3">
    <source>
        <dbReference type="Proteomes" id="UP000523447"/>
    </source>
</evidence>
<accession>A0A7X6M0B2</accession>
<organism evidence="2 3">
    <name type="scientific">Nocardia veterana</name>
    <dbReference type="NCBI Taxonomy" id="132249"/>
    <lineage>
        <taxon>Bacteria</taxon>
        <taxon>Bacillati</taxon>
        <taxon>Actinomycetota</taxon>
        <taxon>Actinomycetes</taxon>
        <taxon>Mycobacteriales</taxon>
        <taxon>Nocardiaceae</taxon>
        <taxon>Nocardia</taxon>
    </lineage>
</organism>
<dbReference type="AlphaFoldDB" id="A0A7X6M0B2"/>
<sequence>MIRPRVIVSRAMEAALVVVGLAVLWAGDPNDWLAVWDVLAAVYVVIWAVETRHRDVRAQVLVHSVLGFFYNAAVIGVAVGVVTGGR</sequence>
<name>A0A7X6M0B2_9NOCA</name>
<gene>
    <name evidence="2" type="ORF">HGA07_19805</name>
</gene>
<evidence type="ECO:0000256" key="1">
    <source>
        <dbReference type="SAM" id="Phobius"/>
    </source>
</evidence>
<protein>
    <submittedName>
        <fullName evidence="2">Uncharacterized protein</fullName>
    </submittedName>
</protein>
<feature type="transmembrane region" description="Helical" evidence="1">
    <location>
        <begin position="32"/>
        <end position="49"/>
    </location>
</feature>
<keyword evidence="1" id="KW-1133">Transmembrane helix</keyword>
<reference evidence="2 3" key="1">
    <citation type="submission" date="2020-04" db="EMBL/GenBank/DDBJ databases">
        <title>MicrobeNet Type strains.</title>
        <authorList>
            <person name="Nicholson A.C."/>
        </authorList>
    </citation>
    <scope>NUCLEOTIDE SEQUENCE [LARGE SCALE GENOMIC DNA]</scope>
    <source>
        <strain evidence="2 3">DSM 44445</strain>
    </source>
</reference>
<dbReference type="RefSeq" id="WP_157171712.1">
    <property type="nucleotide sequence ID" value="NZ_CAWPHS010000015.1"/>
</dbReference>
<comment type="caution">
    <text evidence="2">The sequence shown here is derived from an EMBL/GenBank/DDBJ whole genome shotgun (WGS) entry which is preliminary data.</text>
</comment>
<keyword evidence="1" id="KW-0472">Membrane</keyword>
<dbReference type="Proteomes" id="UP000523447">
    <property type="component" value="Unassembled WGS sequence"/>
</dbReference>
<keyword evidence="1" id="KW-0812">Transmembrane</keyword>
<keyword evidence="3" id="KW-1185">Reference proteome</keyword>
<feature type="transmembrane region" description="Helical" evidence="1">
    <location>
        <begin position="7"/>
        <end position="26"/>
    </location>
</feature>
<proteinExistence type="predicted"/>
<dbReference type="EMBL" id="JAAXPE010000022">
    <property type="protein sequence ID" value="NKY87866.1"/>
    <property type="molecule type" value="Genomic_DNA"/>
</dbReference>